<protein>
    <submittedName>
        <fullName evidence="1">Uncharacterized protein</fullName>
    </submittedName>
</protein>
<evidence type="ECO:0000313" key="2">
    <source>
        <dbReference type="Proteomes" id="UP000005741"/>
    </source>
</evidence>
<gene>
    <name evidence="1" type="ORF">Metlim_2299</name>
</gene>
<dbReference type="STRING" id="937775.Metlim_2299"/>
<organism evidence="1 2">
    <name type="scientific">Methanoplanus limicola DSM 2279</name>
    <dbReference type="NCBI Taxonomy" id="937775"/>
    <lineage>
        <taxon>Archaea</taxon>
        <taxon>Methanobacteriati</taxon>
        <taxon>Methanobacteriota</taxon>
        <taxon>Stenosarchaea group</taxon>
        <taxon>Methanomicrobia</taxon>
        <taxon>Methanomicrobiales</taxon>
        <taxon>Methanomicrobiaceae</taxon>
        <taxon>Methanoplanus</taxon>
    </lineage>
</organism>
<dbReference type="Proteomes" id="UP000005741">
    <property type="component" value="Chromosome"/>
</dbReference>
<reference evidence="1 2" key="1">
    <citation type="submission" date="2011-10" db="EMBL/GenBank/DDBJ databases">
        <title>The Improved High-Quality Draft genome of Methanoplanus limicola DSM 2279.</title>
        <authorList>
            <consortium name="US DOE Joint Genome Institute (JGI-PGF)"/>
            <person name="Lucas S."/>
            <person name="Copeland A."/>
            <person name="Lapidus A."/>
            <person name="Glavina del Rio T."/>
            <person name="Dalin E."/>
            <person name="Tice H."/>
            <person name="Bruce D."/>
            <person name="Goodwin L."/>
            <person name="Pitluck S."/>
            <person name="Peters L."/>
            <person name="Mikhailova N."/>
            <person name="Lu M."/>
            <person name="Kyrpides N."/>
            <person name="Mavromatis K."/>
            <person name="Ivanova N."/>
            <person name="Markowitz V."/>
            <person name="Cheng J.-F."/>
            <person name="Hugenholtz P."/>
            <person name="Woyke T."/>
            <person name="Wu D."/>
            <person name="Wirth R."/>
            <person name="Brambilla E.-M."/>
            <person name="Klenk H.-P."/>
            <person name="Eisen J.A."/>
        </authorList>
    </citation>
    <scope>NUCLEOTIDE SEQUENCE [LARGE SCALE GENOMIC DNA]</scope>
    <source>
        <strain evidence="1 2">DSM 2279</strain>
    </source>
</reference>
<dbReference type="RefSeq" id="WP_004078611.1">
    <property type="nucleotide sequence ID" value="NZ_CM001436.1"/>
</dbReference>
<dbReference type="HOGENOM" id="CLU_3113072_0_0_2"/>
<dbReference type="EMBL" id="CM001436">
    <property type="protein sequence ID" value="EHQ36355.1"/>
    <property type="molecule type" value="Genomic_DNA"/>
</dbReference>
<dbReference type="AlphaFoldDB" id="H1Z210"/>
<evidence type="ECO:0000313" key="1">
    <source>
        <dbReference type="EMBL" id="EHQ36355.1"/>
    </source>
</evidence>
<sequence>MSDEKETNEKKGFFSRFMKGEGNECGCGCCGGIKIVPKESSTEKEDSVKEEES</sequence>
<accession>H1Z210</accession>
<proteinExistence type="predicted"/>
<name>H1Z210_9EURY</name>
<keyword evidence="2" id="KW-1185">Reference proteome</keyword>
<dbReference type="InParanoid" id="H1Z210"/>